<name>A0A0A8USH1_LEGHA</name>
<sequence>MERDLHYPGFGWLGHVGISTTCMMSQDGMLKDADQVIEVLKEIPVGQIT</sequence>
<dbReference type="AlphaFoldDB" id="A0A0A8USH1"/>
<dbReference type="RefSeq" id="WP_231861928.1">
    <property type="nucleotide sequence ID" value="NZ_LN681225.1"/>
</dbReference>
<organism evidence="1 2">
    <name type="scientific">Legionella hackeliae</name>
    <dbReference type="NCBI Taxonomy" id="449"/>
    <lineage>
        <taxon>Bacteria</taxon>
        <taxon>Pseudomonadati</taxon>
        <taxon>Pseudomonadota</taxon>
        <taxon>Gammaproteobacteria</taxon>
        <taxon>Legionellales</taxon>
        <taxon>Legionellaceae</taxon>
        <taxon>Legionella</taxon>
    </lineage>
</organism>
<evidence type="ECO:0000313" key="1">
    <source>
        <dbReference type="EMBL" id="CEK11820.1"/>
    </source>
</evidence>
<evidence type="ECO:0000313" key="2">
    <source>
        <dbReference type="Proteomes" id="UP000032803"/>
    </source>
</evidence>
<dbReference type="HOGENOM" id="CLU_3137198_0_0_6"/>
<keyword evidence="2" id="KW-1185">Reference proteome</keyword>
<reference evidence="2" key="1">
    <citation type="submission" date="2014-09" db="EMBL/GenBank/DDBJ databases">
        <authorList>
            <person name="Gomez-Valero L."/>
        </authorList>
    </citation>
    <scope>NUCLEOTIDE SEQUENCE [LARGE SCALE GENOMIC DNA]</scope>
    <source>
        <strain evidence="2">ATCC35250</strain>
    </source>
</reference>
<dbReference type="KEGG" id="lha:LHA_2826"/>
<dbReference type="Proteomes" id="UP000032803">
    <property type="component" value="Chromosome I"/>
</dbReference>
<proteinExistence type="predicted"/>
<accession>A0A0A8USH1</accession>
<gene>
    <name evidence="1" type="ORF">LHA_2826</name>
</gene>
<dbReference type="EMBL" id="LN681225">
    <property type="protein sequence ID" value="CEK11820.1"/>
    <property type="molecule type" value="Genomic_DNA"/>
</dbReference>
<protein>
    <submittedName>
        <fullName evidence="1">Uncharacterized protein</fullName>
    </submittedName>
</protein>